<proteinExistence type="predicted"/>
<dbReference type="Pfam" id="PF01636">
    <property type="entry name" value="APH"/>
    <property type="match status" value="1"/>
</dbReference>
<gene>
    <name evidence="2" type="ORF">SAMN04488561_0750</name>
</gene>
<feature type="domain" description="Aminoglycoside phosphotransferase" evidence="1">
    <location>
        <begin position="107"/>
        <end position="326"/>
    </location>
</feature>
<organism evidence="2 3">
    <name type="scientific">Jiangella alba</name>
    <dbReference type="NCBI Taxonomy" id="561176"/>
    <lineage>
        <taxon>Bacteria</taxon>
        <taxon>Bacillati</taxon>
        <taxon>Actinomycetota</taxon>
        <taxon>Actinomycetes</taxon>
        <taxon>Jiangellales</taxon>
        <taxon>Jiangellaceae</taxon>
        <taxon>Jiangella</taxon>
    </lineage>
</organism>
<protein>
    <submittedName>
        <fullName evidence="2">Phosphotransferase enzyme family protein</fullName>
    </submittedName>
</protein>
<reference evidence="3" key="1">
    <citation type="submission" date="2016-10" db="EMBL/GenBank/DDBJ databases">
        <authorList>
            <person name="Varghese N."/>
            <person name="Submissions S."/>
        </authorList>
    </citation>
    <scope>NUCLEOTIDE SEQUENCE [LARGE SCALE GENOMIC DNA]</scope>
    <source>
        <strain evidence="3">DSM 45237</strain>
    </source>
</reference>
<keyword evidence="2" id="KW-0808">Transferase</keyword>
<dbReference type="GO" id="GO:0016740">
    <property type="term" value="F:transferase activity"/>
    <property type="evidence" value="ECO:0007669"/>
    <property type="project" value="UniProtKB-KW"/>
</dbReference>
<sequence length="388" mass="41552">MHWYTYAVPAVSDAVRSLEWAAAIERTTGSLPSARGVARLRRRHFFHDNRIAFSDRLDPSGAFPSSGVFVNQRTGASVLVTDGRPRVRSTAAADVVVAGTMRTAEQLRFRAFYVTEAGRTLVVQQRFAPGTPTPLVAGSAHQRSVVGRTPFTVPRVLESGLAGRGLAGPGPSGGAVADWLVEEAVDGAAVRPEDASDTVVELLALLAETWQRLGVTHAPLDGEQRSRALAAFTGLAEDPPPGSWPGALDRPATLKRARALLDDGRPLTMGLSHGDPGLGNVLRTTDGRLALVDWEDAGHRPLAHDVLKVLMSAPDPRALAATLDAPASLRPALGTAGAVPWRLQVALALLLFLSGWRNRYFRAVKRGSVKAADRRMHTMLRLLDDLLP</sequence>
<accession>A0A1H5H4L7</accession>
<dbReference type="AlphaFoldDB" id="A0A1H5H4L7"/>
<dbReference type="EMBL" id="FNUC01000003">
    <property type="protein sequence ID" value="SEE22870.1"/>
    <property type="molecule type" value="Genomic_DNA"/>
</dbReference>
<evidence type="ECO:0000313" key="3">
    <source>
        <dbReference type="Proteomes" id="UP000181980"/>
    </source>
</evidence>
<keyword evidence="3" id="KW-1185">Reference proteome</keyword>
<dbReference type="InterPro" id="IPR002575">
    <property type="entry name" value="Aminoglycoside_PTrfase"/>
</dbReference>
<dbReference type="Gene3D" id="3.90.1200.10">
    <property type="match status" value="1"/>
</dbReference>
<dbReference type="Proteomes" id="UP000181980">
    <property type="component" value="Unassembled WGS sequence"/>
</dbReference>
<evidence type="ECO:0000259" key="1">
    <source>
        <dbReference type="Pfam" id="PF01636"/>
    </source>
</evidence>
<dbReference type="SUPFAM" id="SSF56112">
    <property type="entry name" value="Protein kinase-like (PK-like)"/>
    <property type="match status" value="1"/>
</dbReference>
<dbReference type="InterPro" id="IPR011009">
    <property type="entry name" value="Kinase-like_dom_sf"/>
</dbReference>
<name>A0A1H5H4L7_9ACTN</name>
<evidence type="ECO:0000313" key="2">
    <source>
        <dbReference type="EMBL" id="SEE22870.1"/>
    </source>
</evidence>